<protein>
    <recommendedName>
        <fullName evidence="1">Methyltransferase type 11 domain-containing protein</fullName>
    </recommendedName>
</protein>
<dbReference type="InterPro" id="IPR013216">
    <property type="entry name" value="Methyltransf_11"/>
</dbReference>
<name>A0P7A6_9PROT</name>
<accession>A0P7A6</accession>
<evidence type="ECO:0000313" key="2">
    <source>
        <dbReference type="EMBL" id="EAV47416.1"/>
    </source>
</evidence>
<evidence type="ECO:0000313" key="3">
    <source>
        <dbReference type="Proteomes" id="UP000054262"/>
    </source>
</evidence>
<proteinExistence type="predicted"/>
<organism evidence="2 3">
    <name type="scientific">Methylophilales bacterium HTCC2181</name>
    <dbReference type="NCBI Taxonomy" id="383631"/>
    <lineage>
        <taxon>Bacteria</taxon>
        <taxon>Pseudomonadati</taxon>
        <taxon>Pseudomonadota</taxon>
        <taxon>Betaproteobacteria</taxon>
        <taxon>Nitrosomonadales</taxon>
        <taxon>OM43 clade</taxon>
    </lineage>
</organism>
<feature type="domain" description="Methyltransferase type 11" evidence="1">
    <location>
        <begin position="132"/>
        <end position="207"/>
    </location>
</feature>
<reference evidence="2 3" key="1">
    <citation type="submission" date="2006-11" db="EMBL/GenBank/DDBJ databases">
        <authorList>
            <person name="Giovannoni S."/>
            <person name="Vergin K."/>
            <person name="Ferriera S."/>
            <person name="Johnson J."/>
            <person name="Kravitz S."/>
            <person name="Beeson K."/>
            <person name="Sutton G."/>
            <person name="Rogers Y.-H."/>
            <person name="Friedman R."/>
            <person name="Frazier M."/>
            <person name="Venter J.C."/>
        </authorList>
    </citation>
    <scope>NUCLEOTIDE SEQUENCE [LARGE SCALE GENOMIC DNA]</scope>
    <source>
        <strain evidence="2 3">HTCC2181</strain>
    </source>
</reference>
<evidence type="ECO:0000259" key="1">
    <source>
        <dbReference type="Pfam" id="PF08241"/>
    </source>
</evidence>
<dbReference type="Gene3D" id="3.40.50.150">
    <property type="entry name" value="Vaccinia Virus protein VP39"/>
    <property type="match status" value="1"/>
</dbReference>
<gene>
    <name evidence="2" type="ORF">MB2181_05045</name>
</gene>
<dbReference type="Proteomes" id="UP000054262">
    <property type="component" value="Unassembled WGS sequence"/>
</dbReference>
<dbReference type="OrthoDB" id="9798249at2"/>
<dbReference type="SUPFAM" id="SSF53335">
    <property type="entry name" value="S-adenosyl-L-methionine-dependent methyltransferases"/>
    <property type="match status" value="1"/>
</dbReference>
<dbReference type="GO" id="GO:0008757">
    <property type="term" value="F:S-adenosylmethionine-dependent methyltransferase activity"/>
    <property type="evidence" value="ECO:0007669"/>
    <property type="project" value="InterPro"/>
</dbReference>
<dbReference type="Pfam" id="PF08241">
    <property type="entry name" value="Methyltransf_11"/>
    <property type="match status" value="1"/>
</dbReference>
<keyword evidence="3" id="KW-1185">Reference proteome</keyword>
<sequence>MKIIKIFYHMLKDFNFFSMRLIKSFYCKLQSFYFVMCGMKPWAIGYSHYKVLAIKNLLSSQDFDPFFLPKGFGYRLDERAVEYPWFFSRLPSGDGKILDAGSVLNVDFILSHSKLQSKKVFISTLAPESKSFWEAGVSYVFEDLRNSCFRDNYFDWIASLSTIEHIGLDNTMLYTTDESKNENHANTYLQAIREYHRMLKPGGVLYLSFPYGKYQNRKWFQIFDGPMLDEIIEIFKPSTHTIFHYKYVSDGWEISTREESKDATYFDIHTQSDYDSDFAAASRAIVCLELVK</sequence>
<dbReference type="EMBL" id="AAUX01000001">
    <property type="protein sequence ID" value="EAV47416.1"/>
    <property type="molecule type" value="Genomic_DNA"/>
</dbReference>
<comment type="caution">
    <text evidence="2">The sequence shown here is derived from an EMBL/GenBank/DDBJ whole genome shotgun (WGS) entry which is preliminary data.</text>
</comment>
<dbReference type="AlphaFoldDB" id="A0P7A6"/>
<dbReference type="InterPro" id="IPR029063">
    <property type="entry name" value="SAM-dependent_MTases_sf"/>
</dbReference>